<proteinExistence type="predicted"/>
<organism evidence="1 2">
    <name type="scientific">Xenorhabdus bovienii str. oregonense</name>
    <dbReference type="NCBI Taxonomy" id="1398202"/>
    <lineage>
        <taxon>Bacteria</taxon>
        <taxon>Pseudomonadati</taxon>
        <taxon>Pseudomonadota</taxon>
        <taxon>Gammaproteobacteria</taxon>
        <taxon>Enterobacterales</taxon>
        <taxon>Morganellaceae</taxon>
        <taxon>Xenorhabdus</taxon>
    </lineage>
</organism>
<gene>
    <name evidence="1" type="ORF">XBO1_2100003</name>
</gene>
<dbReference type="HOGENOM" id="CLU_2848846_0_0_6"/>
<comment type="caution">
    <text evidence="1">The sequence shown here is derived from an EMBL/GenBank/DDBJ whole genome shotgun (WGS) entry which is preliminary data.</text>
</comment>
<sequence>MACETKNIFDNHKTLISKEHWKTEFSVLLQVTVNHKVFLKMRLTNNSKNIAILIRNPLFTYINHS</sequence>
<accession>A0A077P5T9</accession>
<evidence type="ECO:0000313" key="1">
    <source>
        <dbReference type="EMBL" id="CDH05978.1"/>
    </source>
</evidence>
<dbReference type="EMBL" id="CBSX010000125">
    <property type="protein sequence ID" value="CDH05978.1"/>
    <property type="molecule type" value="Genomic_DNA"/>
</dbReference>
<reference evidence="1" key="1">
    <citation type="submission" date="2013-07" db="EMBL/GenBank/DDBJ databases">
        <title>Sub-species coevolution in mutualistic symbiosis.</title>
        <authorList>
            <person name="Murfin K."/>
            <person name="Klassen J."/>
            <person name="Lee M."/>
            <person name="Forst S."/>
            <person name="Stock P."/>
            <person name="Goodrich-Blair H."/>
        </authorList>
    </citation>
    <scope>NUCLEOTIDE SEQUENCE [LARGE SCALE GENOMIC DNA]</scope>
    <source>
        <strain evidence="1">Oregonense</strain>
    </source>
</reference>
<protein>
    <submittedName>
        <fullName evidence="1">Uncharacterized protein</fullName>
    </submittedName>
</protein>
<name>A0A077P5T9_XENBV</name>
<evidence type="ECO:0000313" key="2">
    <source>
        <dbReference type="Proteomes" id="UP000028483"/>
    </source>
</evidence>
<dbReference type="Proteomes" id="UP000028483">
    <property type="component" value="Unassembled WGS sequence"/>
</dbReference>
<dbReference type="AlphaFoldDB" id="A0A077P5T9"/>